<dbReference type="GO" id="GO:0044038">
    <property type="term" value="P:cell wall macromolecule biosynthetic process"/>
    <property type="evidence" value="ECO:0007669"/>
    <property type="project" value="TreeGrafter"/>
</dbReference>
<feature type="binding site" evidence="7">
    <location>
        <position position="225"/>
    </location>
    <ligand>
        <name>Mg(2+)</name>
        <dbReference type="ChEBI" id="CHEBI:18420"/>
    </ligand>
</feature>
<comment type="subcellular location">
    <subcellularLocation>
        <location evidence="1">Cell membrane</location>
        <topology evidence="1">Multi-pass membrane protein</topology>
    </subcellularLocation>
</comment>
<evidence type="ECO:0000256" key="1">
    <source>
        <dbReference type="ARBA" id="ARBA00004651"/>
    </source>
</evidence>
<feature type="binding site" evidence="7">
    <location>
        <position position="158"/>
    </location>
    <ligand>
        <name>Mg(2+)</name>
        <dbReference type="ChEBI" id="CHEBI:18420"/>
    </ligand>
</feature>
<evidence type="ECO:0000313" key="10">
    <source>
        <dbReference type="Proteomes" id="UP000188342"/>
    </source>
</evidence>
<dbReference type="InterPro" id="IPR000715">
    <property type="entry name" value="Glycosyl_transferase_4"/>
</dbReference>
<dbReference type="OrthoDB" id="9783652at2"/>
<evidence type="ECO:0000313" key="9">
    <source>
        <dbReference type="EMBL" id="SJN33162.1"/>
    </source>
</evidence>
<keyword evidence="7" id="KW-0479">Metal-binding</keyword>
<dbReference type="EC" id="2.7.8.-" evidence="9"/>
<dbReference type="GO" id="GO:0071555">
    <property type="term" value="P:cell wall organization"/>
    <property type="evidence" value="ECO:0007669"/>
    <property type="project" value="TreeGrafter"/>
</dbReference>
<feature type="transmembrane region" description="Helical" evidence="8">
    <location>
        <begin position="166"/>
        <end position="185"/>
    </location>
</feature>
<evidence type="ECO:0000256" key="2">
    <source>
        <dbReference type="ARBA" id="ARBA00022475"/>
    </source>
</evidence>
<feature type="transmembrane region" description="Helical" evidence="8">
    <location>
        <begin position="339"/>
        <end position="358"/>
    </location>
</feature>
<dbReference type="GO" id="GO:0016780">
    <property type="term" value="F:phosphotransferase activity, for other substituted phosphate groups"/>
    <property type="evidence" value="ECO:0007669"/>
    <property type="project" value="InterPro"/>
</dbReference>
<gene>
    <name evidence="9" type="ORF">FM114_08455</name>
</gene>
<feature type="transmembrane region" description="Helical" evidence="8">
    <location>
        <begin position="313"/>
        <end position="333"/>
    </location>
</feature>
<evidence type="ECO:0000256" key="4">
    <source>
        <dbReference type="ARBA" id="ARBA00022692"/>
    </source>
</evidence>
<keyword evidence="3 9" id="KW-0808">Transferase</keyword>
<dbReference type="PANTHER" id="PTHR22926">
    <property type="entry name" value="PHOSPHO-N-ACETYLMURAMOYL-PENTAPEPTIDE-TRANSFERASE"/>
    <property type="match status" value="1"/>
</dbReference>
<dbReference type="STRING" id="1255658.FM114_08455"/>
<keyword evidence="7" id="KW-0460">Magnesium</keyword>
<keyword evidence="2" id="KW-1003">Cell membrane</keyword>
<feature type="transmembrane region" description="Helical" evidence="8">
    <location>
        <begin position="6"/>
        <end position="26"/>
    </location>
</feature>
<evidence type="ECO:0000256" key="6">
    <source>
        <dbReference type="ARBA" id="ARBA00023136"/>
    </source>
</evidence>
<dbReference type="EMBL" id="FUKQ01000032">
    <property type="protein sequence ID" value="SJN33162.1"/>
    <property type="molecule type" value="Genomic_DNA"/>
</dbReference>
<dbReference type="GO" id="GO:0009103">
    <property type="term" value="P:lipopolysaccharide biosynthetic process"/>
    <property type="evidence" value="ECO:0007669"/>
    <property type="project" value="TreeGrafter"/>
</dbReference>
<dbReference type="GO" id="GO:0046872">
    <property type="term" value="F:metal ion binding"/>
    <property type="evidence" value="ECO:0007669"/>
    <property type="project" value="UniProtKB-KW"/>
</dbReference>
<keyword evidence="5 8" id="KW-1133">Transmembrane helix</keyword>
<keyword evidence="4 8" id="KW-0812">Transmembrane</keyword>
<name>A0A1R4JMH0_9ACTN</name>
<feature type="transmembrane region" description="Helical" evidence="8">
    <location>
        <begin position="108"/>
        <end position="128"/>
    </location>
</feature>
<dbReference type="PANTHER" id="PTHR22926:SF3">
    <property type="entry name" value="UNDECAPRENYL-PHOSPHATE ALPHA-N-ACETYLGLUCOSAMINYL 1-PHOSPHATE TRANSFERASE"/>
    <property type="match status" value="1"/>
</dbReference>
<feature type="transmembrane region" description="Helical" evidence="8">
    <location>
        <begin position="191"/>
        <end position="212"/>
    </location>
</feature>
<sequence>MREYSLVLLTAFATTYLLAGLCRRLALRVGAVAKVRERDVHAIPIPYFGGLAMLGGVAAALLLAAQLPFLGRHAVVSHDASAILVAGAVICAVGVLDDMLDLPAMVKAAGQVLSAGIVVLNGVRMFWIALPNRIIVLDTASSILITVIFIFLCVNAINFVDGLDGLASGVVAIGSLAFFSYTYLLAHEQDLVLATTSSLVTVAIGGVCLGFLPHNFFPARMFMGDSGAMLLGLLMAASTISLTGQIDSAALSASGGGLLPSYLPIVLPLAIMALPFLDLVLAYTRRTMAGTWWFVADKQHLHHRLLQRGHSQVRACLLMYLWTGLISFGAVLIGTTGRWWVAVVVLCLAVLAAWLTWYPSLRRGR</sequence>
<dbReference type="AlphaFoldDB" id="A0A1R4JMH0"/>
<comment type="cofactor">
    <cofactor evidence="7">
        <name>Mg(2+)</name>
        <dbReference type="ChEBI" id="CHEBI:18420"/>
    </cofactor>
</comment>
<feature type="transmembrane region" description="Helical" evidence="8">
    <location>
        <begin position="47"/>
        <end position="69"/>
    </location>
</feature>
<feature type="transmembrane region" description="Helical" evidence="8">
    <location>
        <begin position="134"/>
        <end position="154"/>
    </location>
</feature>
<evidence type="ECO:0000256" key="7">
    <source>
        <dbReference type="PIRSR" id="PIRSR600715-1"/>
    </source>
</evidence>
<dbReference type="CDD" id="cd06853">
    <property type="entry name" value="GT_WecA_like"/>
    <property type="match status" value="1"/>
</dbReference>
<evidence type="ECO:0000256" key="8">
    <source>
        <dbReference type="SAM" id="Phobius"/>
    </source>
</evidence>
<evidence type="ECO:0000256" key="3">
    <source>
        <dbReference type="ARBA" id="ARBA00022679"/>
    </source>
</evidence>
<keyword evidence="10" id="KW-1185">Reference proteome</keyword>
<accession>A0A1R4JMH0</accession>
<dbReference type="Pfam" id="PF00953">
    <property type="entry name" value="Glycos_transf_4"/>
    <property type="match status" value="1"/>
</dbReference>
<protein>
    <submittedName>
        <fullName evidence="9">Undecaprenyl-phosphate N-acetylglucosaminyl 1-phosphate transferase</fullName>
        <ecNumber evidence="9">2.7.8.-</ecNumber>
    </submittedName>
</protein>
<dbReference type="GO" id="GO:0005886">
    <property type="term" value="C:plasma membrane"/>
    <property type="evidence" value="ECO:0007669"/>
    <property type="project" value="UniProtKB-SubCell"/>
</dbReference>
<evidence type="ECO:0000256" key="5">
    <source>
        <dbReference type="ARBA" id="ARBA00022989"/>
    </source>
</evidence>
<feature type="transmembrane region" description="Helical" evidence="8">
    <location>
        <begin position="224"/>
        <end position="242"/>
    </location>
</feature>
<feature type="transmembrane region" description="Helical" evidence="8">
    <location>
        <begin position="75"/>
        <end position="96"/>
    </location>
</feature>
<feature type="transmembrane region" description="Helical" evidence="8">
    <location>
        <begin position="262"/>
        <end position="283"/>
    </location>
</feature>
<dbReference type="RefSeq" id="WP_094764707.1">
    <property type="nucleotide sequence ID" value="NZ_FUKQ01000032.1"/>
</dbReference>
<proteinExistence type="predicted"/>
<keyword evidence="6 8" id="KW-0472">Membrane</keyword>
<organism evidence="9 10">
    <name type="scientific">Luteococcus japonicus LSP_Lj1</name>
    <dbReference type="NCBI Taxonomy" id="1255658"/>
    <lineage>
        <taxon>Bacteria</taxon>
        <taxon>Bacillati</taxon>
        <taxon>Actinomycetota</taxon>
        <taxon>Actinomycetes</taxon>
        <taxon>Propionibacteriales</taxon>
        <taxon>Propionibacteriaceae</taxon>
        <taxon>Luteococcus</taxon>
    </lineage>
</organism>
<reference evidence="9 10" key="1">
    <citation type="submission" date="2017-02" db="EMBL/GenBank/DDBJ databases">
        <authorList>
            <person name="Peterson S.W."/>
        </authorList>
    </citation>
    <scope>NUCLEOTIDE SEQUENCE [LARGE SCALE GENOMIC DNA]</scope>
    <source>
        <strain evidence="9 10">LSP_Lj1</strain>
    </source>
</reference>
<dbReference type="Proteomes" id="UP000188342">
    <property type="component" value="Unassembled WGS sequence"/>
</dbReference>